<name>A0ACB7J597_PLECO</name>
<accession>A0ACB7J597</accession>
<sequence>MARALAYTLAISGLVFCVSLATSSRRRQPGTLSLPPIYGAWYLPSPIRGVIALAKLCMDEDSFLLALRRDYGQVVHIPWPLNQVLVLDGRLIRKVYRAPSSALSFAPIQHGIQTLAFGTPRRITQSAGLARMYDAHAKGLTNLRLDAPIERFTHVVQAKVAQLEEQIESSPAQAVEIPIVKWVVDTVFEAATSGLYGEEFCERALEAGLRGEFGRFDRCFPLLAAEMMPVALYAFVPRVADGMKGREAMLSVLARWVEDGLPGLDEGVIRDMAHIGSAEGYTSKEVATILSGNFWALHANASYIASALLLYTVQSEILDQVREEIDGLPQQSGDTANPVVTLKALASMPVVTSCVQETVRTNTSSFSMRVAEEDFVLSESASGEGGVLIHAGMRVVCATRVAHLTDGLWGDYPESWIGDRFAAKQQGDALSAKMARKMHGFGGGISTCEGRHLAMAELKSILTVVLAALDITPLRHVADPRIAVKSSDASNLWKGLQPSRDFTRPGLGAFQFGASDVMARVTKREVS</sequence>
<dbReference type="Proteomes" id="UP000824881">
    <property type="component" value="Unassembled WGS sequence"/>
</dbReference>
<dbReference type="EMBL" id="WQMT02000002">
    <property type="protein sequence ID" value="KAG9225749.1"/>
    <property type="molecule type" value="Genomic_DNA"/>
</dbReference>
<gene>
    <name evidence="1" type="ORF">CCMSSC00406_0007759</name>
</gene>
<keyword evidence="2" id="KW-1185">Reference proteome</keyword>
<reference evidence="1 2" key="1">
    <citation type="journal article" date="2021" name="Appl. Environ. Microbiol.">
        <title>Genetic linkage and physical mapping for an oyster mushroom Pleurotus cornucopiae and QTL analysis for the trait cap color.</title>
        <authorList>
            <person name="Zhang Y."/>
            <person name="Gao W."/>
            <person name="Sonnenberg A."/>
            <person name="Chen Q."/>
            <person name="Zhang J."/>
            <person name="Huang C."/>
        </authorList>
    </citation>
    <scope>NUCLEOTIDE SEQUENCE [LARGE SCALE GENOMIC DNA]</scope>
    <source>
        <strain evidence="1">CCMSSC00406</strain>
    </source>
</reference>
<protein>
    <submittedName>
        <fullName evidence="1">Uncharacterized protein</fullName>
    </submittedName>
</protein>
<evidence type="ECO:0000313" key="1">
    <source>
        <dbReference type="EMBL" id="KAG9225749.1"/>
    </source>
</evidence>
<organism evidence="1 2">
    <name type="scientific">Pleurotus cornucopiae</name>
    <name type="common">Cornucopia mushroom</name>
    <dbReference type="NCBI Taxonomy" id="5321"/>
    <lineage>
        <taxon>Eukaryota</taxon>
        <taxon>Fungi</taxon>
        <taxon>Dikarya</taxon>
        <taxon>Basidiomycota</taxon>
        <taxon>Agaricomycotina</taxon>
        <taxon>Agaricomycetes</taxon>
        <taxon>Agaricomycetidae</taxon>
        <taxon>Agaricales</taxon>
        <taxon>Pleurotineae</taxon>
        <taxon>Pleurotaceae</taxon>
        <taxon>Pleurotus</taxon>
    </lineage>
</organism>
<proteinExistence type="predicted"/>
<evidence type="ECO:0000313" key="2">
    <source>
        <dbReference type="Proteomes" id="UP000824881"/>
    </source>
</evidence>
<comment type="caution">
    <text evidence="1">The sequence shown here is derived from an EMBL/GenBank/DDBJ whole genome shotgun (WGS) entry which is preliminary data.</text>
</comment>